<accession>A0A8X7WCF1</accession>
<sequence>MAKTNQAITLCFLLLLLLLSAAASHPLCSDSKTQVNTNETLQFCDAYSGRTCCNSKDDLELQNRFNSMNISDSNCSSLLKSILCSKCDQFSGQLFGNETSPIPILCNSTSQDLCSKLWDTCQNISIISSPFSPTLLGGATSPSTSSTLTDLWKSQTEFCTAFGGPEKTNNNNTTKCFNGEPVNQATDVKPPQGICVEKIGTGSYLNMVAHPDGSNRAFFSNQLGKVWLGTIPDQDSGEAMELDESTPFVDITDQVSYDTQFGMMGMAFHPKFAENGRFFASFNCDKVKSPGCTGRCACNSDVNCDASKLPKDDGDQPCRYQTVVAEYTANGTSSSPSTAKTGKASEVRRIFTMGLPYSSSHGGQILFGPDGYLYLMTGDGGGVSDTHNFAQNKKSLLGKVLRLDVDVMPSVSEISQLGLWGNYSIPKSNPFQGNADERGEVYALGLRNPWRCSFDSERPDYFLCADVGKDTYEEVDIIKMGGNYGWRIYEGPYVFSPLSPFGENVSEVSNLTFPILGYNHSEVNKHEGSASIIGGYFYRSNTDPCSYGTYLYADLYANKMWAAIESPEGSGNFTDSQIPIKCSQDSPVTCTAAPGGDDSGPDIHLLTSSGVYRIVRPSRCNFACSKENTTASRGKQSPNGAEPPQSLPSSARNHFFSVFMSLLLLMLSMCLTVLQW</sequence>
<keyword evidence="5 14" id="KW-0732">Signal</keyword>
<keyword evidence="17" id="KW-1185">Reference proteome</keyword>
<comment type="cofactor">
    <cofactor evidence="1">
        <name>pyrroloquinoline quinone</name>
        <dbReference type="ChEBI" id="CHEBI:58442"/>
    </cofactor>
</comment>
<evidence type="ECO:0000313" key="16">
    <source>
        <dbReference type="EMBL" id="KAG2326936.1"/>
    </source>
</evidence>
<keyword evidence="3" id="KW-1003">Cell membrane</keyword>
<evidence type="ECO:0000256" key="6">
    <source>
        <dbReference type="ARBA" id="ARBA00022891"/>
    </source>
</evidence>
<keyword evidence="4" id="KW-0336">GPI-anchor</keyword>
<dbReference type="PANTHER" id="PTHR19328">
    <property type="entry name" value="HEDGEHOG-INTERACTING PROTEIN"/>
    <property type="match status" value="1"/>
</dbReference>
<keyword evidence="6" id="KW-0634">PQQ</keyword>
<evidence type="ECO:0000256" key="2">
    <source>
        <dbReference type="ARBA" id="ARBA00004609"/>
    </source>
</evidence>
<gene>
    <name evidence="16" type="ORF">Bca52824_009664</name>
</gene>
<dbReference type="InterPro" id="IPR011041">
    <property type="entry name" value="Quinoprot_gluc/sorb_DH_b-prop"/>
</dbReference>
<evidence type="ECO:0000256" key="4">
    <source>
        <dbReference type="ARBA" id="ARBA00022622"/>
    </source>
</evidence>
<keyword evidence="7" id="KW-0560">Oxidoreductase</keyword>
<evidence type="ECO:0000256" key="12">
    <source>
        <dbReference type="SAM" id="MobiDB-lite"/>
    </source>
</evidence>
<dbReference type="Pfam" id="PF07995">
    <property type="entry name" value="GSDH"/>
    <property type="match status" value="1"/>
</dbReference>
<feature type="signal peptide" evidence="14">
    <location>
        <begin position="1"/>
        <end position="23"/>
    </location>
</feature>
<comment type="similarity">
    <text evidence="11">Belongs to the PQQ oxidoreductase GdhB family.</text>
</comment>
<keyword evidence="13" id="KW-1133">Transmembrane helix</keyword>
<evidence type="ECO:0000313" key="17">
    <source>
        <dbReference type="Proteomes" id="UP000886595"/>
    </source>
</evidence>
<comment type="caution">
    <text evidence="16">The sequence shown here is derived from an EMBL/GenBank/DDBJ whole genome shotgun (WGS) entry which is preliminary data.</text>
</comment>
<dbReference type="Gene3D" id="2.120.10.30">
    <property type="entry name" value="TolB, C-terminal domain"/>
    <property type="match status" value="1"/>
</dbReference>
<evidence type="ECO:0000256" key="14">
    <source>
        <dbReference type="SAM" id="SignalP"/>
    </source>
</evidence>
<dbReference type="GO" id="GO:0005886">
    <property type="term" value="C:plasma membrane"/>
    <property type="evidence" value="ECO:0007669"/>
    <property type="project" value="UniProtKB-SubCell"/>
</dbReference>
<dbReference type="InterPro" id="IPR011042">
    <property type="entry name" value="6-blade_b-propeller_TolB-like"/>
</dbReference>
<comment type="subcellular location">
    <subcellularLocation>
        <location evidence="2">Cell membrane</location>
        <topology evidence="2">Lipid-anchor</topology>
        <topology evidence="2">GPI-anchor</topology>
    </subcellularLocation>
</comment>
<organism evidence="16 17">
    <name type="scientific">Brassica carinata</name>
    <name type="common">Ethiopian mustard</name>
    <name type="synonym">Abyssinian cabbage</name>
    <dbReference type="NCBI Taxonomy" id="52824"/>
    <lineage>
        <taxon>Eukaryota</taxon>
        <taxon>Viridiplantae</taxon>
        <taxon>Streptophyta</taxon>
        <taxon>Embryophyta</taxon>
        <taxon>Tracheophyta</taxon>
        <taxon>Spermatophyta</taxon>
        <taxon>Magnoliopsida</taxon>
        <taxon>eudicotyledons</taxon>
        <taxon>Gunneridae</taxon>
        <taxon>Pentapetalae</taxon>
        <taxon>rosids</taxon>
        <taxon>malvids</taxon>
        <taxon>Brassicales</taxon>
        <taxon>Brassicaceae</taxon>
        <taxon>Brassiceae</taxon>
        <taxon>Brassica</taxon>
    </lineage>
</organism>
<dbReference type="OrthoDB" id="10266706at2759"/>
<dbReference type="GO" id="GO:0098552">
    <property type="term" value="C:side of membrane"/>
    <property type="evidence" value="ECO:0007669"/>
    <property type="project" value="UniProtKB-KW"/>
</dbReference>
<keyword evidence="8 13" id="KW-0472">Membrane</keyword>
<feature type="transmembrane region" description="Helical" evidence="13">
    <location>
        <begin position="655"/>
        <end position="674"/>
    </location>
</feature>
<dbReference type="InterPro" id="IPR012938">
    <property type="entry name" value="Glc/Sorbosone_DH"/>
</dbReference>
<protein>
    <recommendedName>
        <fullName evidence="15">Glucose/Sorbosone dehydrogenase domain-containing protein</fullName>
    </recommendedName>
</protein>
<dbReference type="SUPFAM" id="SSF50952">
    <property type="entry name" value="Soluble quinoprotein glucose dehydrogenase"/>
    <property type="match status" value="1"/>
</dbReference>
<evidence type="ECO:0000256" key="13">
    <source>
        <dbReference type="SAM" id="Phobius"/>
    </source>
</evidence>
<feature type="region of interest" description="Disordered" evidence="12">
    <location>
        <begin position="629"/>
        <end position="648"/>
    </location>
</feature>
<dbReference type="FunFam" id="2.120.10.30:FF:000067">
    <property type="entry name" value="HHIP-like 1"/>
    <property type="match status" value="1"/>
</dbReference>
<reference evidence="16 17" key="1">
    <citation type="submission" date="2020-02" db="EMBL/GenBank/DDBJ databases">
        <authorList>
            <person name="Ma Q."/>
            <person name="Huang Y."/>
            <person name="Song X."/>
            <person name="Pei D."/>
        </authorList>
    </citation>
    <scope>NUCLEOTIDE SEQUENCE [LARGE SCALE GENOMIC DNA]</scope>
    <source>
        <strain evidence="16">Sxm20200214</strain>
        <tissue evidence="16">Leaf</tissue>
    </source>
</reference>
<evidence type="ECO:0000256" key="10">
    <source>
        <dbReference type="ARBA" id="ARBA00023288"/>
    </source>
</evidence>
<evidence type="ECO:0000256" key="1">
    <source>
        <dbReference type="ARBA" id="ARBA00001931"/>
    </source>
</evidence>
<evidence type="ECO:0000256" key="7">
    <source>
        <dbReference type="ARBA" id="ARBA00023002"/>
    </source>
</evidence>
<dbReference type="Proteomes" id="UP000886595">
    <property type="component" value="Unassembled WGS sequence"/>
</dbReference>
<keyword evidence="10" id="KW-0449">Lipoprotein</keyword>
<evidence type="ECO:0000256" key="3">
    <source>
        <dbReference type="ARBA" id="ARBA00022475"/>
    </source>
</evidence>
<evidence type="ECO:0000259" key="15">
    <source>
        <dbReference type="Pfam" id="PF07995"/>
    </source>
</evidence>
<feature type="chain" id="PRO_5036468753" description="Glucose/Sorbosone dehydrogenase domain-containing protein" evidence="14">
    <location>
        <begin position="24"/>
        <end position="676"/>
    </location>
</feature>
<evidence type="ECO:0000256" key="11">
    <source>
        <dbReference type="ARBA" id="ARBA00061483"/>
    </source>
</evidence>
<feature type="domain" description="Glucose/Sorbosone dehydrogenase" evidence="15">
    <location>
        <begin position="248"/>
        <end position="521"/>
    </location>
</feature>
<dbReference type="GO" id="GO:0016491">
    <property type="term" value="F:oxidoreductase activity"/>
    <property type="evidence" value="ECO:0007669"/>
    <property type="project" value="UniProtKB-KW"/>
</dbReference>
<evidence type="ECO:0000256" key="5">
    <source>
        <dbReference type="ARBA" id="ARBA00022729"/>
    </source>
</evidence>
<dbReference type="EMBL" id="JAAMPC010000002">
    <property type="protein sequence ID" value="KAG2326936.1"/>
    <property type="molecule type" value="Genomic_DNA"/>
</dbReference>
<keyword evidence="9" id="KW-0325">Glycoprotein</keyword>
<proteinExistence type="inferred from homology"/>
<feature type="compositionally biased region" description="Polar residues" evidence="12">
    <location>
        <begin position="629"/>
        <end position="639"/>
    </location>
</feature>
<keyword evidence="13" id="KW-0812">Transmembrane</keyword>
<name>A0A8X7WCF1_BRACI</name>
<evidence type="ECO:0000256" key="8">
    <source>
        <dbReference type="ARBA" id="ARBA00023136"/>
    </source>
</evidence>
<dbReference type="AlphaFoldDB" id="A0A8X7WCF1"/>
<dbReference type="PANTHER" id="PTHR19328:SF61">
    <property type="entry name" value="HIPL2 PROTEIN"/>
    <property type="match status" value="1"/>
</dbReference>
<evidence type="ECO:0000256" key="9">
    <source>
        <dbReference type="ARBA" id="ARBA00023180"/>
    </source>
</evidence>